<reference evidence="2" key="1">
    <citation type="submission" date="2019-08" db="EMBL/GenBank/DDBJ databases">
        <authorList>
            <person name="Kucharzyk K."/>
            <person name="Murdoch R.W."/>
            <person name="Higgins S."/>
            <person name="Loffler F."/>
        </authorList>
    </citation>
    <scope>NUCLEOTIDE SEQUENCE</scope>
</reference>
<feature type="compositionally biased region" description="Basic and acidic residues" evidence="1">
    <location>
        <begin position="70"/>
        <end position="81"/>
    </location>
</feature>
<protein>
    <submittedName>
        <fullName evidence="2">Uncharacterized protein</fullName>
    </submittedName>
</protein>
<feature type="region of interest" description="Disordered" evidence="1">
    <location>
        <begin position="70"/>
        <end position="90"/>
    </location>
</feature>
<evidence type="ECO:0000313" key="2">
    <source>
        <dbReference type="EMBL" id="MPN53410.1"/>
    </source>
</evidence>
<gene>
    <name evidence="2" type="ORF">SDC9_201074</name>
</gene>
<evidence type="ECO:0000256" key="1">
    <source>
        <dbReference type="SAM" id="MobiDB-lite"/>
    </source>
</evidence>
<accession>A0A645IR33</accession>
<dbReference type="EMBL" id="VSSQ01120513">
    <property type="protein sequence ID" value="MPN53410.1"/>
    <property type="molecule type" value="Genomic_DNA"/>
</dbReference>
<comment type="caution">
    <text evidence="2">The sequence shown here is derived from an EMBL/GenBank/DDBJ whole genome shotgun (WGS) entry which is preliminary data.</text>
</comment>
<sequence length="90" mass="9810">MGNVADEIPPVLVRVLNGFRHKVEGVGQIADFILGGYQGPLGEVALAHLVGHAVQFIQGTNQDLLRKVVDHEDRGDQRQEGTDPDDEEDP</sequence>
<name>A0A645IR33_9ZZZZ</name>
<organism evidence="2">
    <name type="scientific">bioreactor metagenome</name>
    <dbReference type="NCBI Taxonomy" id="1076179"/>
    <lineage>
        <taxon>unclassified sequences</taxon>
        <taxon>metagenomes</taxon>
        <taxon>ecological metagenomes</taxon>
    </lineage>
</organism>
<proteinExistence type="predicted"/>
<dbReference type="AlphaFoldDB" id="A0A645IR33"/>